<dbReference type="SMART" id="SM00192">
    <property type="entry name" value="LDLa"/>
    <property type="match status" value="1"/>
</dbReference>
<keyword evidence="1 2" id="KW-1015">Disulfide bond</keyword>
<evidence type="ECO:0000256" key="1">
    <source>
        <dbReference type="ARBA" id="ARBA00023157"/>
    </source>
</evidence>
<protein>
    <submittedName>
        <fullName evidence="3">Uncharacterized protein</fullName>
    </submittedName>
</protein>
<name>A0A6A0H5M4_HYAAZ</name>
<evidence type="ECO:0000256" key="2">
    <source>
        <dbReference type="PROSITE-ProRule" id="PRU00124"/>
    </source>
</evidence>
<evidence type="ECO:0000313" key="3">
    <source>
        <dbReference type="EMBL" id="KAA0200544.1"/>
    </source>
</evidence>
<dbReference type="InterPro" id="IPR002172">
    <property type="entry name" value="LDrepeatLR_classA_rpt"/>
</dbReference>
<dbReference type="SUPFAM" id="SSF57424">
    <property type="entry name" value="LDL receptor-like module"/>
    <property type="match status" value="1"/>
</dbReference>
<dbReference type="CDD" id="cd00112">
    <property type="entry name" value="LDLa"/>
    <property type="match status" value="1"/>
</dbReference>
<dbReference type="FunFam" id="4.10.400.10:FF:000005">
    <property type="entry name" value="low-density lipoprotein receptor-related protein 1B"/>
    <property type="match status" value="1"/>
</dbReference>
<feature type="disulfide bond" evidence="2">
    <location>
        <begin position="5"/>
        <end position="17"/>
    </location>
</feature>
<comment type="caution">
    <text evidence="3">The sequence shown here is derived from an EMBL/GenBank/DDBJ whole genome shotgun (WGS) entry which is preliminary data.</text>
</comment>
<feature type="disulfide bond" evidence="2">
    <location>
        <begin position="12"/>
        <end position="30"/>
    </location>
</feature>
<reference evidence="3" key="1">
    <citation type="submission" date="2014-08" db="EMBL/GenBank/DDBJ databases">
        <authorList>
            <person name="Murali S."/>
            <person name="Richards S."/>
            <person name="Bandaranaike D."/>
            <person name="Bellair M."/>
            <person name="Blankenburg K."/>
            <person name="Chao H."/>
            <person name="Dinh H."/>
            <person name="Doddapaneni H."/>
            <person name="Dugan-Rocha S."/>
            <person name="Elkadiri S."/>
            <person name="Gnanaolivu R."/>
            <person name="Hughes D."/>
            <person name="Lee S."/>
            <person name="Li M."/>
            <person name="Ming W."/>
            <person name="Munidasa M."/>
            <person name="Muniz J."/>
            <person name="Nguyen L."/>
            <person name="Osuji N."/>
            <person name="Pu L.-L."/>
            <person name="Puazo M."/>
            <person name="Skinner E."/>
            <person name="Qu C."/>
            <person name="Quiroz J."/>
            <person name="Raj R."/>
            <person name="Weissenberger G."/>
            <person name="Xin Y."/>
            <person name="Zou X."/>
            <person name="Han Y."/>
            <person name="Worley K."/>
            <person name="Muzny D."/>
            <person name="Gibbs R."/>
        </authorList>
    </citation>
    <scope>NUCLEOTIDE SEQUENCE</scope>
    <source>
        <strain evidence="3">HAZT.00-mixed</strain>
        <tissue evidence="3">Whole organism</tissue>
    </source>
</reference>
<dbReference type="AlphaFoldDB" id="A0A6A0H5M4"/>
<sequence>MGGRCPPASFACHTGRCVPLAWLCDDTDDCGDRSDELHHTCAPPHTMLALYFVCCVMEKFMGVYKS</sequence>
<accession>A0A6A0H5M4</accession>
<dbReference type="Proteomes" id="UP000711488">
    <property type="component" value="Unassembled WGS sequence"/>
</dbReference>
<dbReference type="PROSITE" id="PS50068">
    <property type="entry name" value="LDLRA_2"/>
    <property type="match status" value="1"/>
</dbReference>
<dbReference type="Gene3D" id="4.10.400.10">
    <property type="entry name" value="Low-density Lipoprotein Receptor"/>
    <property type="match status" value="1"/>
</dbReference>
<dbReference type="EMBL" id="JQDR03006217">
    <property type="protein sequence ID" value="KAA0200544.1"/>
    <property type="molecule type" value="Genomic_DNA"/>
</dbReference>
<organism evidence="3">
    <name type="scientific">Hyalella azteca</name>
    <name type="common">Amphipod</name>
    <dbReference type="NCBI Taxonomy" id="294128"/>
    <lineage>
        <taxon>Eukaryota</taxon>
        <taxon>Metazoa</taxon>
        <taxon>Ecdysozoa</taxon>
        <taxon>Arthropoda</taxon>
        <taxon>Crustacea</taxon>
        <taxon>Multicrustacea</taxon>
        <taxon>Malacostraca</taxon>
        <taxon>Eumalacostraca</taxon>
        <taxon>Peracarida</taxon>
        <taxon>Amphipoda</taxon>
        <taxon>Senticaudata</taxon>
        <taxon>Talitrida</taxon>
        <taxon>Talitroidea</taxon>
        <taxon>Hyalellidae</taxon>
        <taxon>Hyalella</taxon>
    </lineage>
</organism>
<proteinExistence type="predicted"/>
<dbReference type="InterPro" id="IPR036055">
    <property type="entry name" value="LDL_receptor-like_sf"/>
</dbReference>
<gene>
    <name evidence="3" type="ORF">HAZT_HAZT008049</name>
</gene>
<comment type="caution">
    <text evidence="2">Lacks conserved residue(s) required for the propagation of feature annotation.</text>
</comment>
<dbReference type="PROSITE" id="PS01209">
    <property type="entry name" value="LDLRA_1"/>
    <property type="match status" value="1"/>
</dbReference>
<dbReference type="Pfam" id="PF00057">
    <property type="entry name" value="Ldl_recept_a"/>
    <property type="match status" value="1"/>
</dbReference>
<dbReference type="InterPro" id="IPR023415">
    <property type="entry name" value="LDLR_class-A_CS"/>
</dbReference>
<reference evidence="3" key="2">
    <citation type="journal article" date="2018" name="Environ. Sci. Technol.">
        <title>The Toxicogenome of Hyalella azteca: A Model for Sediment Ecotoxicology and Evolutionary Toxicology.</title>
        <authorList>
            <person name="Poynton H.C."/>
            <person name="Hasenbein S."/>
            <person name="Benoit J.B."/>
            <person name="Sepulveda M.S."/>
            <person name="Poelchau M.F."/>
            <person name="Hughes D.S.T."/>
            <person name="Murali S.C."/>
            <person name="Chen S."/>
            <person name="Glastad K.M."/>
            <person name="Goodisman M.A.D."/>
            <person name="Werren J.H."/>
            <person name="Vineis J.H."/>
            <person name="Bowen J.L."/>
            <person name="Friedrich M."/>
            <person name="Jones J."/>
            <person name="Robertson H.M."/>
            <person name="Feyereisen R."/>
            <person name="Mechler-Hickson A."/>
            <person name="Mathers N."/>
            <person name="Lee C.E."/>
            <person name="Colbourne J.K."/>
            <person name="Biales A."/>
            <person name="Johnston J.S."/>
            <person name="Wellborn G.A."/>
            <person name="Rosendale A.J."/>
            <person name="Cridge A.G."/>
            <person name="Munoz-Torres M.C."/>
            <person name="Bain P.A."/>
            <person name="Manny A.R."/>
            <person name="Major K.M."/>
            <person name="Lambert F.N."/>
            <person name="Vulpe C.D."/>
            <person name="Tuck P."/>
            <person name="Blalock B.J."/>
            <person name="Lin Y.Y."/>
            <person name="Smith M.E."/>
            <person name="Ochoa-Acuna H."/>
            <person name="Chen M.M."/>
            <person name="Childers C.P."/>
            <person name="Qu J."/>
            <person name="Dugan S."/>
            <person name="Lee S.L."/>
            <person name="Chao H."/>
            <person name="Dinh H."/>
            <person name="Han Y."/>
            <person name="Doddapaneni H."/>
            <person name="Worley K.C."/>
            <person name="Muzny D.M."/>
            <person name="Gibbs R.A."/>
            <person name="Richards S."/>
        </authorList>
    </citation>
    <scope>NUCLEOTIDE SEQUENCE</scope>
    <source>
        <strain evidence="3">HAZT.00-mixed</strain>
        <tissue evidence="3">Whole organism</tissue>
    </source>
</reference>
<reference evidence="3" key="3">
    <citation type="submission" date="2019-06" db="EMBL/GenBank/DDBJ databases">
        <authorList>
            <person name="Poynton C."/>
            <person name="Hasenbein S."/>
            <person name="Benoit J.B."/>
            <person name="Sepulveda M.S."/>
            <person name="Poelchau M.F."/>
            <person name="Murali S.C."/>
            <person name="Chen S."/>
            <person name="Glastad K.M."/>
            <person name="Werren J.H."/>
            <person name="Vineis J.H."/>
            <person name="Bowen J.L."/>
            <person name="Friedrich M."/>
            <person name="Jones J."/>
            <person name="Robertson H.M."/>
            <person name="Feyereisen R."/>
            <person name="Mechler-Hickson A."/>
            <person name="Mathers N."/>
            <person name="Lee C.E."/>
            <person name="Colbourne J.K."/>
            <person name="Biales A."/>
            <person name="Johnston J.S."/>
            <person name="Wellborn G.A."/>
            <person name="Rosendale A.J."/>
            <person name="Cridge A.G."/>
            <person name="Munoz-Torres M.C."/>
            <person name="Bain P.A."/>
            <person name="Manny A.R."/>
            <person name="Major K.M."/>
            <person name="Lambert F.N."/>
            <person name="Vulpe C.D."/>
            <person name="Tuck P."/>
            <person name="Blalock B.J."/>
            <person name="Lin Y.-Y."/>
            <person name="Smith M.E."/>
            <person name="Ochoa-Acuna H."/>
            <person name="Chen M.-J.M."/>
            <person name="Childers C.P."/>
            <person name="Qu J."/>
            <person name="Dugan S."/>
            <person name="Lee S.L."/>
            <person name="Chao H."/>
            <person name="Dinh H."/>
            <person name="Han Y."/>
            <person name="Doddapaneni H."/>
            <person name="Worley K.C."/>
            <person name="Muzny D.M."/>
            <person name="Gibbs R.A."/>
            <person name="Richards S."/>
        </authorList>
    </citation>
    <scope>NUCLEOTIDE SEQUENCE</scope>
    <source>
        <strain evidence="3">HAZT.00-mixed</strain>
        <tissue evidence="3">Whole organism</tissue>
    </source>
</reference>